<keyword evidence="2 6" id="KW-0808">Transferase</keyword>
<dbReference type="Pfam" id="PF21124">
    <property type="entry name" value="VinK_C"/>
    <property type="match status" value="1"/>
</dbReference>
<evidence type="ECO:0000313" key="7">
    <source>
        <dbReference type="Proteomes" id="UP000248333"/>
    </source>
</evidence>
<name>A0A318NEZ2_9ACTN</name>
<comment type="catalytic activity">
    <reaction evidence="4">
        <text>holo-[ACP] + malonyl-CoA = malonyl-[ACP] + CoA</text>
        <dbReference type="Rhea" id="RHEA:41792"/>
        <dbReference type="Rhea" id="RHEA-COMP:9623"/>
        <dbReference type="Rhea" id="RHEA-COMP:9685"/>
        <dbReference type="ChEBI" id="CHEBI:57287"/>
        <dbReference type="ChEBI" id="CHEBI:57384"/>
        <dbReference type="ChEBI" id="CHEBI:64479"/>
        <dbReference type="ChEBI" id="CHEBI:78449"/>
        <dbReference type="EC" id="2.3.1.39"/>
    </reaction>
</comment>
<keyword evidence="7" id="KW-1185">Reference proteome</keyword>
<keyword evidence="3" id="KW-0012">Acyltransferase</keyword>
<dbReference type="InterPro" id="IPR001227">
    <property type="entry name" value="Ac_transferase_dom_sf"/>
</dbReference>
<protein>
    <recommendedName>
        <fullName evidence="1">[acyl-carrier-protein] S-malonyltransferase</fullName>
        <ecNumber evidence="1">2.3.1.39</ecNumber>
    </recommendedName>
</protein>
<comment type="caution">
    <text evidence="6">The sequence shown here is derived from an EMBL/GenBank/DDBJ whole genome shotgun (WGS) entry which is preliminary data.</text>
</comment>
<evidence type="ECO:0000259" key="5">
    <source>
        <dbReference type="Pfam" id="PF21124"/>
    </source>
</evidence>
<dbReference type="InterPro" id="IPR050858">
    <property type="entry name" value="Mal-CoA-ACP_Trans/PKS_FabD"/>
</dbReference>
<dbReference type="InterPro" id="IPR016035">
    <property type="entry name" value="Acyl_Trfase/lysoPLipase"/>
</dbReference>
<dbReference type="GO" id="GO:0004314">
    <property type="term" value="F:[acyl-carrier-protein] S-malonyltransferase activity"/>
    <property type="evidence" value="ECO:0007669"/>
    <property type="project" value="UniProtKB-EC"/>
</dbReference>
<gene>
    <name evidence="6" type="ORF">C7C45_23035</name>
</gene>
<dbReference type="EC" id="2.3.1.39" evidence="1"/>
<sequence>MGPTPFAEAGRFMLTNPHARALTRLADDVLGYPVFERYREGGDYTEAAQVAFLINCLALARTAEEELGGPPLVCTGPSFGEKPLIAYAGVLPDADAIRVTALIARELESFVAVEHTDVVTLSFTRTPGPLLREVLAELDERGEWYEVSCYVDHDFHMLSLREPMTGWLSDRLRRDGGLPLYTMRPPMHSTLLGGLRERVAASVLAGLRFADPAVPVIADQDGAVLTTGDAVRTMLLDGFTRAMRWPDVVAALRAQGVERVYVCGPDKLFGRVRATTDAFEVVTANPRWAAARPRRQSSPV</sequence>
<evidence type="ECO:0000256" key="4">
    <source>
        <dbReference type="ARBA" id="ARBA00048462"/>
    </source>
</evidence>
<organism evidence="6 7">
    <name type="scientific">Micromonospora arborensis</name>
    <dbReference type="NCBI Taxonomy" id="2116518"/>
    <lineage>
        <taxon>Bacteria</taxon>
        <taxon>Bacillati</taxon>
        <taxon>Actinomycetota</taxon>
        <taxon>Actinomycetes</taxon>
        <taxon>Micromonosporales</taxon>
        <taxon>Micromonosporaceae</taxon>
        <taxon>Micromonospora</taxon>
    </lineage>
</organism>
<dbReference type="Gene3D" id="3.40.366.10">
    <property type="entry name" value="Malonyl-Coenzyme A Acyl Carrier Protein, domain 2"/>
    <property type="match status" value="2"/>
</dbReference>
<dbReference type="GO" id="GO:0006633">
    <property type="term" value="P:fatty acid biosynthetic process"/>
    <property type="evidence" value="ECO:0007669"/>
    <property type="project" value="TreeGrafter"/>
</dbReference>
<dbReference type="PANTHER" id="PTHR42681:SF1">
    <property type="entry name" value="MALONYL-COA-ACYL CARRIER PROTEIN TRANSACYLASE, MITOCHONDRIAL"/>
    <property type="match status" value="1"/>
</dbReference>
<evidence type="ECO:0000256" key="2">
    <source>
        <dbReference type="ARBA" id="ARBA00022679"/>
    </source>
</evidence>
<feature type="domain" description="Malonyl-CoA-[acyl-carrier-protein] transacylase small" evidence="5">
    <location>
        <begin position="122"/>
        <end position="183"/>
    </location>
</feature>
<dbReference type="SUPFAM" id="SSF52151">
    <property type="entry name" value="FabD/lysophospholipase-like"/>
    <property type="match status" value="1"/>
</dbReference>
<dbReference type="OrthoDB" id="5123945at2"/>
<evidence type="ECO:0000313" key="6">
    <source>
        <dbReference type="EMBL" id="PYC66966.1"/>
    </source>
</evidence>
<proteinExistence type="predicted"/>
<dbReference type="PANTHER" id="PTHR42681">
    <property type="entry name" value="MALONYL-COA-ACYL CARRIER PROTEIN TRANSACYLASE, MITOCHONDRIAL"/>
    <property type="match status" value="1"/>
</dbReference>
<evidence type="ECO:0000256" key="3">
    <source>
        <dbReference type="ARBA" id="ARBA00023315"/>
    </source>
</evidence>
<dbReference type="EMBL" id="PYBV01000029">
    <property type="protein sequence ID" value="PYC66966.1"/>
    <property type="molecule type" value="Genomic_DNA"/>
</dbReference>
<dbReference type="Proteomes" id="UP000248333">
    <property type="component" value="Unassembled WGS sequence"/>
</dbReference>
<evidence type="ECO:0000256" key="1">
    <source>
        <dbReference type="ARBA" id="ARBA00013258"/>
    </source>
</evidence>
<reference evidence="6 7" key="1">
    <citation type="submission" date="2018-03" db="EMBL/GenBank/DDBJ databases">
        <title>Bioinformatic expansion and discovery of thiopeptide antibiotics.</title>
        <authorList>
            <person name="Schwalen C.J."/>
            <person name="Hudson G.A."/>
            <person name="Mitchell D.A."/>
        </authorList>
    </citation>
    <scope>NUCLEOTIDE SEQUENCE [LARGE SCALE GENOMIC DNA]</scope>
    <source>
        <strain evidence="6 7">NRRL 8041</strain>
    </source>
</reference>
<dbReference type="InterPro" id="IPR049416">
    <property type="entry name" value="VinK-like_small"/>
</dbReference>
<dbReference type="AlphaFoldDB" id="A0A318NEZ2"/>
<accession>A0A318NEZ2</accession>